<comment type="caution">
    <text evidence="13">The sequence shown here is derived from an EMBL/GenBank/DDBJ whole genome shotgun (WGS) entry which is preliminary data.</text>
</comment>
<evidence type="ECO:0000313" key="13">
    <source>
        <dbReference type="EMBL" id="SMP12528.1"/>
    </source>
</evidence>
<keyword evidence="14" id="KW-1185">Reference proteome</keyword>
<protein>
    <recommendedName>
        <fullName evidence="3">DNA topoisomerase</fullName>
        <ecNumber evidence="3">5.6.2.1</ecNumber>
    </recommendedName>
    <alternativeName>
        <fullName evidence="10">Omega-protein</fullName>
    </alternativeName>
    <alternativeName>
        <fullName evidence="9">Relaxing enzyme</fullName>
    </alternativeName>
    <alternativeName>
        <fullName evidence="7">Swivelase</fullName>
    </alternativeName>
    <alternativeName>
        <fullName evidence="8">Untwisting enzyme</fullName>
    </alternativeName>
</protein>
<evidence type="ECO:0000256" key="3">
    <source>
        <dbReference type="ARBA" id="ARBA00012891"/>
    </source>
</evidence>
<dbReference type="InterPro" id="IPR013826">
    <property type="entry name" value="Topo_IA_cen_sub3"/>
</dbReference>
<evidence type="ECO:0000256" key="8">
    <source>
        <dbReference type="ARBA" id="ARBA00031985"/>
    </source>
</evidence>
<dbReference type="NCBIfam" id="NF005829">
    <property type="entry name" value="PRK07726.1"/>
    <property type="match status" value="1"/>
</dbReference>
<keyword evidence="6" id="KW-0413">Isomerase</keyword>
<feature type="domain" description="Toprim" evidence="11">
    <location>
        <begin position="1"/>
        <end position="143"/>
    </location>
</feature>
<dbReference type="InterPro" id="IPR000380">
    <property type="entry name" value="Topo_IA"/>
</dbReference>
<dbReference type="InterPro" id="IPR023405">
    <property type="entry name" value="Topo_IA_core_domain"/>
</dbReference>
<dbReference type="PROSITE" id="PS50880">
    <property type="entry name" value="TOPRIM"/>
    <property type="match status" value="1"/>
</dbReference>
<dbReference type="Gene3D" id="1.10.290.10">
    <property type="entry name" value="Topoisomerase I, domain 4"/>
    <property type="match status" value="1"/>
</dbReference>
<dbReference type="InterPro" id="IPR013497">
    <property type="entry name" value="Topo_IA_cen"/>
</dbReference>
<dbReference type="InterPro" id="IPR003602">
    <property type="entry name" value="Topo_IA_DNA-bd_dom"/>
</dbReference>
<dbReference type="Pfam" id="PF01751">
    <property type="entry name" value="Toprim"/>
    <property type="match status" value="1"/>
</dbReference>
<dbReference type="InterPro" id="IPR003601">
    <property type="entry name" value="Topo_IA_2"/>
</dbReference>
<evidence type="ECO:0000256" key="6">
    <source>
        <dbReference type="ARBA" id="ARBA00023235"/>
    </source>
</evidence>
<dbReference type="InterPro" id="IPR006171">
    <property type="entry name" value="TOPRIM_dom"/>
</dbReference>
<evidence type="ECO:0000256" key="2">
    <source>
        <dbReference type="ARBA" id="ARBA00009446"/>
    </source>
</evidence>
<evidence type="ECO:0000256" key="10">
    <source>
        <dbReference type="ARBA" id="ARBA00032877"/>
    </source>
</evidence>
<feature type="domain" description="Topo IA-type catalytic" evidence="12">
    <location>
        <begin position="160"/>
        <end position="606"/>
    </location>
</feature>
<reference evidence="13 14" key="1">
    <citation type="submission" date="2017-05" db="EMBL/GenBank/DDBJ databases">
        <authorList>
            <person name="Varghese N."/>
            <person name="Submissions S."/>
        </authorList>
    </citation>
    <scope>NUCLEOTIDE SEQUENCE [LARGE SCALE GENOMIC DNA]</scope>
    <source>
        <strain evidence="13 14">DSM 28214</strain>
    </source>
</reference>
<dbReference type="EMBL" id="FXTZ01000002">
    <property type="protein sequence ID" value="SMP12528.1"/>
    <property type="molecule type" value="Genomic_DNA"/>
</dbReference>
<dbReference type="SUPFAM" id="SSF56712">
    <property type="entry name" value="Prokaryotic type I DNA topoisomerase"/>
    <property type="match status" value="1"/>
</dbReference>
<dbReference type="SMART" id="SM00437">
    <property type="entry name" value="TOP1Ac"/>
    <property type="match status" value="1"/>
</dbReference>
<dbReference type="InterPro" id="IPR034144">
    <property type="entry name" value="TOPRIM_TopoIII"/>
</dbReference>
<evidence type="ECO:0000259" key="11">
    <source>
        <dbReference type="PROSITE" id="PS50880"/>
    </source>
</evidence>
<dbReference type="Gene3D" id="3.40.50.140">
    <property type="match status" value="1"/>
</dbReference>
<dbReference type="InterPro" id="IPR025589">
    <property type="entry name" value="Toprim_C_rpt"/>
</dbReference>
<evidence type="ECO:0000313" key="14">
    <source>
        <dbReference type="Proteomes" id="UP001157960"/>
    </source>
</evidence>
<dbReference type="SMART" id="SM00493">
    <property type="entry name" value="TOPRIM"/>
    <property type="match status" value="1"/>
</dbReference>
<accession>A0ABY1NLD5</accession>
<evidence type="ECO:0000256" key="9">
    <source>
        <dbReference type="ARBA" id="ARBA00032235"/>
    </source>
</evidence>
<evidence type="ECO:0000256" key="1">
    <source>
        <dbReference type="ARBA" id="ARBA00000213"/>
    </source>
</evidence>
<dbReference type="Gene3D" id="1.10.460.10">
    <property type="entry name" value="Topoisomerase I, domain 2"/>
    <property type="match status" value="1"/>
</dbReference>
<dbReference type="InterPro" id="IPR013824">
    <property type="entry name" value="Topo_IA_cen_sub1"/>
</dbReference>
<dbReference type="InterPro" id="IPR013825">
    <property type="entry name" value="Topo_IA_cen_sub2"/>
</dbReference>
<dbReference type="CDD" id="cd00186">
    <property type="entry name" value="TOP1Ac"/>
    <property type="match status" value="1"/>
</dbReference>
<comment type="similarity">
    <text evidence="2">Belongs to the type IA topoisomerase family.</text>
</comment>
<dbReference type="SMART" id="SM00436">
    <property type="entry name" value="TOP1Bc"/>
    <property type="match status" value="1"/>
</dbReference>
<dbReference type="EC" id="5.6.2.1" evidence="3"/>
<comment type="catalytic activity">
    <reaction evidence="1">
        <text>ATP-independent breakage of single-stranded DNA, followed by passage and rejoining.</text>
        <dbReference type="EC" id="5.6.2.1"/>
    </reaction>
</comment>
<gene>
    <name evidence="13" type="ORF">SAMN06264346_102462</name>
</gene>
<dbReference type="PRINTS" id="PR00417">
    <property type="entry name" value="PRTPISMRASEI"/>
</dbReference>
<organism evidence="13 14">
    <name type="scientific">Chryseobacterium profundimaris</name>
    <dbReference type="NCBI Taxonomy" id="1387275"/>
    <lineage>
        <taxon>Bacteria</taxon>
        <taxon>Pseudomonadati</taxon>
        <taxon>Bacteroidota</taxon>
        <taxon>Flavobacteriia</taxon>
        <taxon>Flavobacteriales</taxon>
        <taxon>Weeksellaceae</taxon>
        <taxon>Chryseobacterium group</taxon>
        <taxon>Chryseobacterium</taxon>
    </lineage>
</organism>
<evidence type="ECO:0000256" key="5">
    <source>
        <dbReference type="ARBA" id="ARBA00023125"/>
    </source>
</evidence>
<dbReference type="CDD" id="cd03362">
    <property type="entry name" value="TOPRIM_TopoIA_TopoIII"/>
    <property type="match status" value="1"/>
</dbReference>
<dbReference type="PANTHER" id="PTHR11390:SF21">
    <property type="entry name" value="DNA TOPOISOMERASE 3-ALPHA"/>
    <property type="match status" value="1"/>
</dbReference>
<dbReference type="Pfam" id="PF01131">
    <property type="entry name" value="Topoisom_bac"/>
    <property type="match status" value="1"/>
</dbReference>
<keyword evidence="5" id="KW-0238">DNA-binding</keyword>
<evidence type="ECO:0000256" key="4">
    <source>
        <dbReference type="ARBA" id="ARBA00023029"/>
    </source>
</evidence>
<sequence length="706" mass="80619">MKAIIAEKPSVAREIAQLLNANERKDGYLEGNAYCVTWALGHLVSLGMPEDHGIRGFDKASLPIFPDPFLLVPRTIKKQNQKGYHPDPSALKQLKIIQNVIKRCDSIIVATDAGREGELIFRYIYHYLQCNKPFERLWISSLTEKAIQDGFKKLQSGSAFDGLYDAAKARSEADWLVGINATQALSIAANQDVYSLGRVQTPTLALICKRFEDHQNFKQRKHFQIQLKHRKEYLDFTSQSTEQWEDKKQAEQILRSIEREGRATVENVSIQTVKELAPLLFDLTELQKEANRKLGLSADEVLQTAQSLYEKRFITYPRTGSKYISEDLWSEIPELVRILNTVDQFKPAISTLKFGNFNKRMVNDLKVTDHHGLLVTTKIPSALNATEKAIYDMIAYRLLESLSEHCSKQVSHITLKVHHYEFSIKGSKILTKGWRSIKRILSDHNNNSINNDSTSNNHNVEETLIDLPEMKIGDELKISQADLKEKTTQPPKLYIEADLLSAMENVGRSIEDKEQQKTIANIGIGTPATRASIIETLLSRNYITRKNKALVPTEKGLKVYDLVKDQKIANAQMTAEWEMALDKIEKGELSSKQFITDIKNYTREITKELLLLSILQENIPQLKCPKCQQHNLIIKDKIVKCPDEQCNWIQFRNVCGVQLSLQQIISLINDRKTPLIKNMKAKNGKKFSAYLVLKDDHKTIFEFPDQ</sequence>
<evidence type="ECO:0000259" key="12">
    <source>
        <dbReference type="PROSITE" id="PS52039"/>
    </source>
</evidence>
<dbReference type="Pfam" id="PF13342">
    <property type="entry name" value="Toprim_Crpt"/>
    <property type="match status" value="1"/>
</dbReference>
<dbReference type="PANTHER" id="PTHR11390">
    <property type="entry name" value="PROKARYOTIC DNA TOPOISOMERASE"/>
    <property type="match status" value="1"/>
</dbReference>
<dbReference type="RefSeq" id="WP_102980704.1">
    <property type="nucleotide sequence ID" value="NZ_FXTZ01000002.1"/>
</dbReference>
<dbReference type="Gene3D" id="2.70.20.10">
    <property type="entry name" value="Topoisomerase I, domain 3"/>
    <property type="match status" value="1"/>
</dbReference>
<proteinExistence type="inferred from homology"/>
<dbReference type="Proteomes" id="UP001157960">
    <property type="component" value="Unassembled WGS sequence"/>
</dbReference>
<name>A0ABY1NLD5_9FLAO</name>
<dbReference type="PROSITE" id="PS52039">
    <property type="entry name" value="TOPO_IA_2"/>
    <property type="match status" value="1"/>
</dbReference>
<evidence type="ECO:0000256" key="7">
    <source>
        <dbReference type="ARBA" id="ARBA00030003"/>
    </source>
</evidence>
<keyword evidence="4" id="KW-0799">Topoisomerase</keyword>